<dbReference type="Gene3D" id="3.40.50.300">
    <property type="entry name" value="P-loop containing nucleotide triphosphate hydrolases"/>
    <property type="match status" value="1"/>
</dbReference>
<dbReference type="Proteomes" id="UP001431572">
    <property type="component" value="Chromosome 2"/>
</dbReference>
<evidence type="ECO:0000256" key="4">
    <source>
        <dbReference type="ARBA" id="ARBA00022840"/>
    </source>
</evidence>
<reference evidence="7" key="2">
    <citation type="journal article" date="2024" name="Nature">
        <title>Anoxygenic phototroph of the Chloroflexota uses a type I reaction centre.</title>
        <authorList>
            <person name="Tsuji J.M."/>
            <person name="Shaw N.A."/>
            <person name="Nagashima S."/>
            <person name="Venkiteswaran J.J."/>
            <person name="Schiff S.L."/>
            <person name="Watanabe T."/>
            <person name="Fukui M."/>
            <person name="Hanada S."/>
            <person name="Tank M."/>
            <person name="Neufeld J.D."/>
        </authorList>
    </citation>
    <scope>NUCLEOTIDE SEQUENCE</scope>
    <source>
        <strain evidence="7">L227-S17</strain>
    </source>
</reference>
<dbReference type="Proteomes" id="UP000521676">
    <property type="component" value="Unassembled WGS sequence"/>
</dbReference>
<name>A0A8T7M8P2_9CHLR</name>
<protein>
    <submittedName>
        <fullName evidence="6">ABC transporter ATP-binding protein</fullName>
    </submittedName>
</protein>
<dbReference type="InterPro" id="IPR003593">
    <property type="entry name" value="AAA+_ATPase"/>
</dbReference>
<dbReference type="PANTHER" id="PTHR42711">
    <property type="entry name" value="ABC TRANSPORTER ATP-BINDING PROTEIN"/>
    <property type="match status" value="1"/>
</dbReference>
<accession>A0A8T7M8P2</accession>
<dbReference type="InterPro" id="IPR027417">
    <property type="entry name" value="P-loop_NTPase"/>
</dbReference>
<evidence type="ECO:0000256" key="2">
    <source>
        <dbReference type="ARBA" id="ARBA00022448"/>
    </source>
</evidence>
<proteinExistence type="inferred from homology"/>
<reference evidence="6 8" key="1">
    <citation type="submission" date="2020-06" db="EMBL/GenBank/DDBJ databases">
        <title>Anoxygenic phototrophic Chloroflexota member uses a Type I reaction center.</title>
        <authorList>
            <person name="Tsuji J.M."/>
            <person name="Shaw N.A."/>
            <person name="Nagashima S."/>
            <person name="Venkiteswaran J."/>
            <person name="Schiff S.L."/>
            <person name="Hanada S."/>
            <person name="Tank M."/>
            <person name="Neufeld J.D."/>
        </authorList>
    </citation>
    <scope>NUCLEOTIDE SEQUENCE [LARGE SCALE GENOMIC DNA]</scope>
    <source>
        <strain evidence="6">L227-S17</strain>
    </source>
</reference>
<evidence type="ECO:0000256" key="3">
    <source>
        <dbReference type="ARBA" id="ARBA00022741"/>
    </source>
</evidence>
<organism evidence="6 8">
    <name type="scientific">Candidatus Chlorohelix allophototropha</name>
    <dbReference type="NCBI Taxonomy" id="3003348"/>
    <lineage>
        <taxon>Bacteria</taxon>
        <taxon>Bacillati</taxon>
        <taxon>Chloroflexota</taxon>
        <taxon>Chloroflexia</taxon>
        <taxon>Candidatus Chloroheliales</taxon>
        <taxon>Candidatus Chloroheliaceae</taxon>
        <taxon>Candidatus Chlorohelix</taxon>
    </lineage>
</organism>
<dbReference type="PROSITE" id="PS50893">
    <property type="entry name" value="ABC_TRANSPORTER_2"/>
    <property type="match status" value="1"/>
</dbReference>
<dbReference type="InterPro" id="IPR003439">
    <property type="entry name" value="ABC_transporter-like_ATP-bd"/>
</dbReference>
<dbReference type="SMART" id="SM00382">
    <property type="entry name" value="AAA"/>
    <property type="match status" value="1"/>
</dbReference>
<keyword evidence="2" id="KW-0813">Transport</keyword>
<dbReference type="PANTHER" id="PTHR42711:SF5">
    <property type="entry name" value="ABC TRANSPORTER ATP-BINDING PROTEIN NATA"/>
    <property type="match status" value="1"/>
</dbReference>
<dbReference type="SUPFAM" id="SSF52540">
    <property type="entry name" value="P-loop containing nucleoside triphosphate hydrolases"/>
    <property type="match status" value="1"/>
</dbReference>
<dbReference type="Pfam" id="PF00005">
    <property type="entry name" value="ABC_tran"/>
    <property type="match status" value="1"/>
</dbReference>
<gene>
    <name evidence="6" type="ORF">HXX08_21350</name>
    <name evidence="7" type="ORF">OZ401_003954</name>
</gene>
<dbReference type="EMBL" id="JACATZ010000003">
    <property type="protein sequence ID" value="NWJ48411.1"/>
    <property type="molecule type" value="Genomic_DNA"/>
</dbReference>
<dbReference type="RefSeq" id="WP_341470250.1">
    <property type="nucleotide sequence ID" value="NZ_CP128400.1"/>
</dbReference>
<sequence length="321" mass="36159">MVNSISAQKAESRVDINIKESKYALETNKLTKNYGSSRGIIELDLRVDQGEIFGFLGPNGAGKTTTIRLLLNLIYPTTGKASIFGLDCQNDTVEIRKHIGYLPGEFTMYSNLTGAKTLEYFANLRGGVDWKYVQELAQRLDLDMSKKFKQYSRGNKQKVGVIQALMHKPRLLVLDEPTSGLDPLNQQEFYKLIQEAKANGSTIFFSSHIMSEVEKVCDRVAIIREGKLVKIGMISELTDIKSHSLEITFNGQVPLEELSAIPGVSHFEVAPNDHRQTVRCVVRPESLDKILKVVSGYTVVNFVSREPSLEESFLEYYREQK</sequence>
<dbReference type="AlphaFoldDB" id="A0A8T7M8P2"/>
<evidence type="ECO:0000313" key="9">
    <source>
        <dbReference type="Proteomes" id="UP001431572"/>
    </source>
</evidence>
<dbReference type="EMBL" id="CP128400">
    <property type="protein sequence ID" value="WJW68345.1"/>
    <property type="molecule type" value="Genomic_DNA"/>
</dbReference>
<evidence type="ECO:0000313" key="7">
    <source>
        <dbReference type="EMBL" id="WJW68345.1"/>
    </source>
</evidence>
<keyword evidence="3" id="KW-0547">Nucleotide-binding</keyword>
<evidence type="ECO:0000313" key="8">
    <source>
        <dbReference type="Proteomes" id="UP000521676"/>
    </source>
</evidence>
<keyword evidence="9" id="KW-1185">Reference proteome</keyword>
<evidence type="ECO:0000256" key="1">
    <source>
        <dbReference type="ARBA" id="ARBA00005417"/>
    </source>
</evidence>
<feature type="domain" description="ABC transporter" evidence="5">
    <location>
        <begin position="25"/>
        <end position="250"/>
    </location>
</feature>
<dbReference type="CDD" id="cd03230">
    <property type="entry name" value="ABC_DR_subfamily_A"/>
    <property type="match status" value="1"/>
</dbReference>
<dbReference type="GO" id="GO:0016887">
    <property type="term" value="F:ATP hydrolysis activity"/>
    <property type="evidence" value="ECO:0007669"/>
    <property type="project" value="InterPro"/>
</dbReference>
<comment type="similarity">
    <text evidence="1">Belongs to the ABC transporter superfamily.</text>
</comment>
<evidence type="ECO:0000313" key="6">
    <source>
        <dbReference type="EMBL" id="NWJ48411.1"/>
    </source>
</evidence>
<dbReference type="InterPro" id="IPR050763">
    <property type="entry name" value="ABC_transporter_ATP-binding"/>
</dbReference>
<evidence type="ECO:0000259" key="5">
    <source>
        <dbReference type="PROSITE" id="PS50893"/>
    </source>
</evidence>
<keyword evidence="4 6" id="KW-0067">ATP-binding</keyword>
<dbReference type="GO" id="GO:0005524">
    <property type="term" value="F:ATP binding"/>
    <property type="evidence" value="ECO:0007669"/>
    <property type="project" value="UniProtKB-KW"/>
</dbReference>